<feature type="region of interest" description="Disordered" evidence="1">
    <location>
        <begin position="35"/>
        <end position="55"/>
    </location>
</feature>
<proteinExistence type="predicted"/>
<feature type="non-terminal residue" evidence="2">
    <location>
        <position position="1"/>
    </location>
</feature>
<accession>A0ABQ9U4L5</accession>
<dbReference type="Proteomes" id="UP001266305">
    <property type="component" value="Unassembled WGS sequence"/>
</dbReference>
<protein>
    <submittedName>
        <fullName evidence="2">Uncharacterized protein</fullName>
    </submittedName>
</protein>
<keyword evidence="3" id="KW-1185">Reference proteome</keyword>
<evidence type="ECO:0000313" key="2">
    <source>
        <dbReference type="EMBL" id="KAK2092013.1"/>
    </source>
</evidence>
<organism evidence="2 3">
    <name type="scientific">Saguinus oedipus</name>
    <name type="common">Cotton-top tamarin</name>
    <name type="synonym">Oedipomidas oedipus</name>
    <dbReference type="NCBI Taxonomy" id="9490"/>
    <lineage>
        <taxon>Eukaryota</taxon>
        <taxon>Metazoa</taxon>
        <taxon>Chordata</taxon>
        <taxon>Craniata</taxon>
        <taxon>Vertebrata</taxon>
        <taxon>Euteleostomi</taxon>
        <taxon>Mammalia</taxon>
        <taxon>Eutheria</taxon>
        <taxon>Euarchontoglires</taxon>
        <taxon>Primates</taxon>
        <taxon>Haplorrhini</taxon>
        <taxon>Platyrrhini</taxon>
        <taxon>Cebidae</taxon>
        <taxon>Callitrichinae</taxon>
        <taxon>Saguinus</taxon>
    </lineage>
</organism>
<dbReference type="EMBL" id="JASSZA010000015">
    <property type="protein sequence ID" value="KAK2092013.1"/>
    <property type="molecule type" value="Genomic_DNA"/>
</dbReference>
<evidence type="ECO:0000313" key="3">
    <source>
        <dbReference type="Proteomes" id="UP001266305"/>
    </source>
</evidence>
<comment type="caution">
    <text evidence="2">The sequence shown here is derived from an EMBL/GenBank/DDBJ whole genome shotgun (WGS) entry which is preliminary data.</text>
</comment>
<sequence>SDRDKALGSARRAEVSTGSCRGRLLAPGVFLQAQPDVQARTRTDRRSPLSPARARGVLRELQGGLPPRRFQRAAIRCSSPLENWISSGRIHNHS</sequence>
<feature type="non-terminal residue" evidence="2">
    <location>
        <position position="94"/>
    </location>
</feature>
<reference evidence="2 3" key="1">
    <citation type="submission" date="2023-05" db="EMBL/GenBank/DDBJ databases">
        <title>B98-5 Cell Line De Novo Hybrid Assembly: An Optical Mapping Approach.</title>
        <authorList>
            <person name="Kananen K."/>
            <person name="Auerbach J.A."/>
            <person name="Kautto E."/>
            <person name="Blachly J.S."/>
        </authorList>
    </citation>
    <scope>NUCLEOTIDE SEQUENCE [LARGE SCALE GENOMIC DNA]</scope>
    <source>
        <strain evidence="2">B95-8</strain>
        <tissue evidence="2">Cell line</tissue>
    </source>
</reference>
<gene>
    <name evidence="2" type="ORF">P7K49_028541</name>
</gene>
<name>A0ABQ9U4L5_SAGOE</name>
<evidence type="ECO:0000256" key="1">
    <source>
        <dbReference type="SAM" id="MobiDB-lite"/>
    </source>
</evidence>